<feature type="region of interest" description="Disordered" evidence="2">
    <location>
        <begin position="1"/>
        <end position="94"/>
    </location>
</feature>
<evidence type="ECO:0000259" key="3">
    <source>
        <dbReference type="SMART" id="SM00128"/>
    </source>
</evidence>
<dbReference type="GO" id="GO:0046856">
    <property type="term" value="P:phosphatidylinositol dephosphorylation"/>
    <property type="evidence" value="ECO:0007669"/>
    <property type="project" value="InterPro"/>
</dbReference>
<dbReference type="PANTHER" id="PTHR11200">
    <property type="entry name" value="INOSITOL 5-PHOSPHATASE"/>
    <property type="match status" value="1"/>
</dbReference>
<organism evidence="4">
    <name type="scientific">Micromonas pusilla</name>
    <name type="common">Picoplanktonic green alga</name>
    <name type="synonym">Chromulina pusilla</name>
    <dbReference type="NCBI Taxonomy" id="38833"/>
    <lineage>
        <taxon>Eukaryota</taxon>
        <taxon>Viridiplantae</taxon>
        <taxon>Chlorophyta</taxon>
        <taxon>Mamiellophyceae</taxon>
        <taxon>Mamiellales</taxon>
        <taxon>Mamiellaceae</taxon>
        <taxon>Micromonas</taxon>
    </lineage>
</organism>
<evidence type="ECO:0000256" key="1">
    <source>
        <dbReference type="ARBA" id="ARBA00010768"/>
    </source>
</evidence>
<evidence type="ECO:0000256" key="2">
    <source>
        <dbReference type="SAM" id="MobiDB-lite"/>
    </source>
</evidence>
<dbReference type="EMBL" id="HBEV01001754">
    <property type="protein sequence ID" value="CAD8577845.1"/>
    <property type="molecule type" value="Transcribed_RNA"/>
</dbReference>
<dbReference type="InterPro" id="IPR046985">
    <property type="entry name" value="IP5"/>
</dbReference>
<feature type="region of interest" description="Disordered" evidence="2">
    <location>
        <begin position="301"/>
        <end position="331"/>
    </location>
</feature>
<dbReference type="InterPro" id="IPR036691">
    <property type="entry name" value="Endo/exonu/phosph_ase_sf"/>
</dbReference>
<dbReference type="Gene3D" id="3.60.10.10">
    <property type="entry name" value="Endonuclease/exonuclease/phosphatase"/>
    <property type="match status" value="1"/>
</dbReference>
<protein>
    <recommendedName>
        <fullName evidence="3">Inositol polyphosphate-related phosphatase domain-containing protein</fullName>
    </recommendedName>
</protein>
<dbReference type="SUPFAM" id="SSF56219">
    <property type="entry name" value="DNase I-like"/>
    <property type="match status" value="1"/>
</dbReference>
<dbReference type="GO" id="GO:0004439">
    <property type="term" value="F:phosphatidylinositol-4,5-bisphosphate 5-phosphatase activity"/>
    <property type="evidence" value="ECO:0007669"/>
    <property type="project" value="TreeGrafter"/>
</dbReference>
<name>A0A7S0KF43_MICPS</name>
<evidence type="ECO:0000313" key="4">
    <source>
        <dbReference type="EMBL" id="CAD8577845.1"/>
    </source>
</evidence>
<dbReference type="AlphaFoldDB" id="A0A7S0KF43"/>
<dbReference type="Pfam" id="PF22669">
    <property type="entry name" value="Exo_endo_phos2"/>
    <property type="match status" value="1"/>
</dbReference>
<dbReference type="InterPro" id="IPR000300">
    <property type="entry name" value="IPPc"/>
</dbReference>
<proteinExistence type="inferred from homology"/>
<accession>A0A7S0KF43</accession>
<feature type="domain" description="Inositol polyphosphate-related phosphatase" evidence="3">
    <location>
        <begin position="99"/>
        <end position="478"/>
    </location>
</feature>
<dbReference type="PANTHER" id="PTHR11200:SF275">
    <property type="entry name" value="LD06095P"/>
    <property type="match status" value="1"/>
</dbReference>
<gene>
    <name evidence="4" type="ORF">MSP1404_LOCUS1405</name>
</gene>
<comment type="similarity">
    <text evidence="1">Belongs to the inositol polyphosphate 5-phosphatase family.</text>
</comment>
<dbReference type="SMART" id="SM00128">
    <property type="entry name" value="IPPc"/>
    <property type="match status" value="1"/>
</dbReference>
<sequence>MEGPEGSSQALAGPSAVLRARNTKPTEPGAQPKAVSPVKAWDSDGSSGSSENDPGAATVVPFDPVPPPRLLSVRSRAPATDGYNYDDAASTSGRKPAQKELRVCAVTWNMCGRKFPSNLEPMLAPLFGRGDDGDVVRGWSAADDGEDGIDTPCDILVVGVQEAAAMDGFVEGILSALGGDDEFVHLAGVSLEPGGWIQMEVFLRRELLPLVSDMRRDAVSCGIGNVFGNKGSVGVAFTCAGAELCFLNAHLAAHTEKVKQRNADYHRIVRTMFAPRVGSQNGNISSSNAVRKPKAKANAVAPADAPDETGALKPHTPIDPHRPTPETPSRFGGLLKRRAWTAAERFDMCVFMGDLNYRVEGNRRAVDVLLENDMMDVMLSNDQLGIEKAAGRAFSGWSEAELKFPPTYKLNRGTADVYDTSAKQRVPSWTDRVLWRTKTGGKVQCNDGADVYTSAKGIRTSDHLPVVARIKTTIFDANLAAIRGGGHPSTGSRSRLCSVM</sequence>
<reference evidence="4" key="1">
    <citation type="submission" date="2021-01" db="EMBL/GenBank/DDBJ databases">
        <authorList>
            <person name="Corre E."/>
            <person name="Pelletier E."/>
            <person name="Niang G."/>
            <person name="Scheremetjew M."/>
            <person name="Finn R."/>
            <person name="Kale V."/>
            <person name="Holt S."/>
            <person name="Cochrane G."/>
            <person name="Meng A."/>
            <person name="Brown T."/>
            <person name="Cohen L."/>
        </authorList>
    </citation>
    <scope>NUCLEOTIDE SEQUENCE</scope>
    <source>
        <strain evidence="4">CCMP494</strain>
    </source>
</reference>
<feature type="compositionally biased region" description="Polar residues" evidence="2">
    <location>
        <begin position="1"/>
        <end position="10"/>
    </location>
</feature>